<comment type="caution">
    <text evidence="3">The sequence shown here is derived from an EMBL/GenBank/DDBJ whole genome shotgun (WGS) entry which is preliminary data.</text>
</comment>
<dbReference type="PANTHER" id="PTHR34047:SF8">
    <property type="entry name" value="PROTEIN YKFC"/>
    <property type="match status" value="1"/>
</dbReference>
<sequence length="198" mass="22783">MFNEEMYYQAYQKLYANPGNMTKGSDGKTIDGMSISTVEQLIEAIRDESYQPAPSRRTYILKKDGKKRPLGIPSFGDKLVQEVIRMILGAIYEGYFEDSSHGFRPKRSCHTALISIQKTFTGTKWFIEGDIKGFFDNIDHDVLIAILAERIADDRFLRLIRKFLNAGYVGIGYLTRPTVARHREELSARSWPIFIWTN</sequence>
<dbReference type="Proteomes" id="UP000600214">
    <property type="component" value="Unassembled WGS sequence"/>
</dbReference>
<keyword evidence="4" id="KW-1185">Reference proteome</keyword>
<dbReference type="InterPro" id="IPR051083">
    <property type="entry name" value="GrpII_Intron_Splice-Mob/Def"/>
</dbReference>
<dbReference type="PANTHER" id="PTHR34047">
    <property type="entry name" value="NUCLEAR INTRON MATURASE 1, MITOCHONDRIAL-RELATED"/>
    <property type="match status" value="1"/>
</dbReference>
<name>A0ABQ1YHW1_9BACT</name>
<evidence type="ECO:0000256" key="1">
    <source>
        <dbReference type="ARBA" id="ARBA00034120"/>
    </source>
</evidence>
<dbReference type="InterPro" id="IPR043502">
    <property type="entry name" value="DNA/RNA_pol_sf"/>
</dbReference>
<accession>A0ABQ1YHW1</accession>
<organism evidence="3 4">
    <name type="scientific">Dyadobacter endophyticus</name>
    <dbReference type="NCBI Taxonomy" id="1749036"/>
    <lineage>
        <taxon>Bacteria</taxon>
        <taxon>Pseudomonadati</taxon>
        <taxon>Bacteroidota</taxon>
        <taxon>Cytophagia</taxon>
        <taxon>Cytophagales</taxon>
        <taxon>Spirosomataceae</taxon>
        <taxon>Dyadobacter</taxon>
    </lineage>
</organism>
<feature type="domain" description="Reverse transcriptase" evidence="2">
    <location>
        <begin position="41"/>
        <end position="198"/>
    </location>
</feature>
<gene>
    <name evidence="3" type="ORF">GCM10007423_08710</name>
</gene>
<evidence type="ECO:0000259" key="2">
    <source>
        <dbReference type="PROSITE" id="PS50878"/>
    </source>
</evidence>
<protein>
    <recommendedName>
        <fullName evidence="2">Reverse transcriptase domain-containing protein</fullName>
    </recommendedName>
</protein>
<dbReference type="CDD" id="cd01651">
    <property type="entry name" value="RT_G2_intron"/>
    <property type="match status" value="1"/>
</dbReference>
<dbReference type="PROSITE" id="PS50878">
    <property type="entry name" value="RT_POL"/>
    <property type="match status" value="1"/>
</dbReference>
<dbReference type="InterPro" id="IPR000477">
    <property type="entry name" value="RT_dom"/>
</dbReference>
<reference evidence="4" key="1">
    <citation type="journal article" date="2019" name="Int. J. Syst. Evol. Microbiol.">
        <title>The Global Catalogue of Microorganisms (GCM) 10K type strain sequencing project: providing services to taxonomists for standard genome sequencing and annotation.</title>
        <authorList>
            <consortium name="The Broad Institute Genomics Platform"/>
            <consortium name="The Broad Institute Genome Sequencing Center for Infectious Disease"/>
            <person name="Wu L."/>
            <person name="Ma J."/>
        </authorList>
    </citation>
    <scope>NUCLEOTIDE SEQUENCE [LARGE SCALE GENOMIC DNA]</scope>
    <source>
        <strain evidence="4">CGMCC 1.15288</strain>
    </source>
</reference>
<dbReference type="Pfam" id="PF00078">
    <property type="entry name" value="RVT_1"/>
    <property type="match status" value="1"/>
</dbReference>
<dbReference type="SUPFAM" id="SSF56672">
    <property type="entry name" value="DNA/RNA polymerases"/>
    <property type="match status" value="1"/>
</dbReference>
<dbReference type="EMBL" id="BMIA01000001">
    <property type="protein sequence ID" value="GGH24899.1"/>
    <property type="molecule type" value="Genomic_DNA"/>
</dbReference>
<proteinExistence type="inferred from homology"/>
<evidence type="ECO:0000313" key="3">
    <source>
        <dbReference type="EMBL" id="GGH24899.1"/>
    </source>
</evidence>
<evidence type="ECO:0000313" key="4">
    <source>
        <dbReference type="Proteomes" id="UP000600214"/>
    </source>
</evidence>
<comment type="similarity">
    <text evidence="1">Belongs to the bacterial reverse transcriptase family.</text>
</comment>